<dbReference type="EMBL" id="JAHOPC010000001">
    <property type="protein sequence ID" value="MBU8864947.1"/>
    <property type="molecule type" value="Genomic_DNA"/>
</dbReference>
<sequence length="65" mass="7003">MAAVSVWRILSRRVGGALGRVVGEQDAGRLSFGQGLDASDSYWWILAGGIHVPGFGDYEEPTHET</sequence>
<keyword evidence="2" id="KW-1185">Reference proteome</keyword>
<reference evidence="1 2" key="1">
    <citation type="submission" date="2021-06" db="EMBL/GenBank/DDBJ databases">
        <authorList>
            <person name="Jeong J.W."/>
        </authorList>
    </citation>
    <scope>NUCLEOTIDE SEQUENCE [LARGE SCALE GENOMIC DNA]</scope>
    <source>
        <strain evidence="1 2">MMS21-TAE1-1</strain>
    </source>
</reference>
<dbReference type="Proteomes" id="UP000824166">
    <property type="component" value="Unassembled WGS sequence"/>
</dbReference>
<gene>
    <name evidence="1" type="ORF">KSW38_01385</name>
</gene>
<name>A0ABS6I0U7_9MICC</name>
<comment type="caution">
    <text evidence="1">The sequence shown here is derived from an EMBL/GenBank/DDBJ whole genome shotgun (WGS) entry which is preliminary data.</text>
</comment>
<dbReference type="RefSeq" id="WP_216921927.1">
    <property type="nucleotide sequence ID" value="NZ_JAHOPC010000001.1"/>
</dbReference>
<organism evidence="1 2">
    <name type="scientific">Paenarthrobacter aromaticivorans</name>
    <dbReference type="NCBI Taxonomy" id="2849150"/>
    <lineage>
        <taxon>Bacteria</taxon>
        <taxon>Bacillati</taxon>
        <taxon>Actinomycetota</taxon>
        <taxon>Actinomycetes</taxon>
        <taxon>Micrococcales</taxon>
        <taxon>Micrococcaceae</taxon>
        <taxon>Paenarthrobacter</taxon>
    </lineage>
</organism>
<proteinExistence type="predicted"/>
<accession>A0ABS6I0U7</accession>
<evidence type="ECO:0000313" key="2">
    <source>
        <dbReference type="Proteomes" id="UP000824166"/>
    </source>
</evidence>
<evidence type="ECO:0000313" key="1">
    <source>
        <dbReference type="EMBL" id="MBU8864947.1"/>
    </source>
</evidence>
<protein>
    <submittedName>
        <fullName evidence="1">Uncharacterized protein</fullName>
    </submittedName>
</protein>